<accession>A0A5S4FMN8</accession>
<keyword evidence="2" id="KW-1185">Reference proteome</keyword>
<comment type="caution">
    <text evidence="1">The sequence shown here is derived from an EMBL/GenBank/DDBJ whole genome shotgun (WGS) entry which is preliminary data.</text>
</comment>
<evidence type="ECO:0000313" key="2">
    <source>
        <dbReference type="Proteomes" id="UP000309128"/>
    </source>
</evidence>
<dbReference type="AlphaFoldDB" id="A0A5S4FMN8"/>
<name>A0A5S4FMN8_9ACTN</name>
<evidence type="ECO:0000313" key="1">
    <source>
        <dbReference type="EMBL" id="TMR21915.1"/>
    </source>
</evidence>
<protein>
    <submittedName>
        <fullName evidence="1">Uncharacterized protein</fullName>
    </submittedName>
</protein>
<dbReference type="RefSeq" id="WP_138666469.1">
    <property type="nucleotide sequence ID" value="NZ_VCKY01000036.1"/>
</dbReference>
<dbReference type="Proteomes" id="UP000309128">
    <property type="component" value="Unassembled WGS sequence"/>
</dbReference>
<organism evidence="1 2">
    <name type="scientific">Nonomuraea turkmeniaca</name>
    <dbReference type="NCBI Taxonomy" id="103838"/>
    <lineage>
        <taxon>Bacteria</taxon>
        <taxon>Bacillati</taxon>
        <taxon>Actinomycetota</taxon>
        <taxon>Actinomycetes</taxon>
        <taxon>Streptosporangiales</taxon>
        <taxon>Streptosporangiaceae</taxon>
        <taxon>Nonomuraea</taxon>
    </lineage>
</organism>
<reference evidence="1 2" key="1">
    <citation type="submission" date="2019-05" db="EMBL/GenBank/DDBJ databases">
        <title>Draft genome sequence of Nonomuraea turkmeniaca DSM 43926.</title>
        <authorList>
            <person name="Saricaoglu S."/>
            <person name="Isik K."/>
        </authorList>
    </citation>
    <scope>NUCLEOTIDE SEQUENCE [LARGE SCALE GENOMIC DNA]</scope>
    <source>
        <strain evidence="1 2">DSM 43926</strain>
    </source>
</reference>
<proteinExistence type="predicted"/>
<gene>
    <name evidence="1" type="ORF">ETD86_13410</name>
</gene>
<sequence>MPRRSRALGVAVQGDDAGPLVGDRVDTGSPLTVMAGCQPQLGMATARVKSASSAAGVTARFGVVAAKVDDLKAGTAGHGRSHEGLRP</sequence>
<dbReference type="EMBL" id="VCKY01000036">
    <property type="protein sequence ID" value="TMR21915.1"/>
    <property type="molecule type" value="Genomic_DNA"/>
</dbReference>